<keyword evidence="4" id="KW-1185">Reference proteome</keyword>
<dbReference type="EMBL" id="JADCUA010000043">
    <property type="protein sequence ID" value="KAH9829092.1"/>
    <property type="molecule type" value="Genomic_DNA"/>
</dbReference>
<evidence type="ECO:0008006" key="5">
    <source>
        <dbReference type="Google" id="ProtNLM"/>
    </source>
</evidence>
<protein>
    <recommendedName>
        <fullName evidence="5">Quinol monooxygenase YgiN</fullName>
    </recommendedName>
</protein>
<dbReference type="GeneID" id="72006108"/>
<reference evidence="3 4" key="1">
    <citation type="journal article" date="2021" name="Environ. Microbiol.">
        <title>Gene family expansions and transcriptome signatures uncover fungal adaptations to wood decay.</title>
        <authorList>
            <person name="Hage H."/>
            <person name="Miyauchi S."/>
            <person name="Viragh M."/>
            <person name="Drula E."/>
            <person name="Min B."/>
            <person name="Chaduli D."/>
            <person name="Navarro D."/>
            <person name="Favel A."/>
            <person name="Norest M."/>
            <person name="Lesage-Meessen L."/>
            <person name="Balint B."/>
            <person name="Merenyi Z."/>
            <person name="de Eugenio L."/>
            <person name="Morin E."/>
            <person name="Martinez A.T."/>
            <person name="Baldrian P."/>
            <person name="Stursova M."/>
            <person name="Martinez M.J."/>
            <person name="Novotny C."/>
            <person name="Magnuson J.K."/>
            <person name="Spatafora J.W."/>
            <person name="Maurice S."/>
            <person name="Pangilinan J."/>
            <person name="Andreopoulos W."/>
            <person name="LaButti K."/>
            <person name="Hundley H."/>
            <person name="Na H."/>
            <person name="Kuo A."/>
            <person name="Barry K."/>
            <person name="Lipzen A."/>
            <person name="Henrissat B."/>
            <person name="Riley R."/>
            <person name="Ahrendt S."/>
            <person name="Nagy L.G."/>
            <person name="Grigoriev I.V."/>
            <person name="Martin F."/>
            <person name="Rosso M.N."/>
        </authorList>
    </citation>
    <scope>NUCLEOTIDE SEQUENCE [LARGE SCALE GENOMIC DNA]</scope>
    <source>
        <strain evidence="3 4">CIRM-BRFM 1785</strain>
    </source>
</reference>
<evidence type="ECO:0000256" key="1">
    <source>
        <dbReference type="SAM" id="MobiDB-lite"/>
    </source>
</evidence>
<comment type="caution">
    <text evidence="3">The sequence shown here is derived from an EMBL/GenBank/DDBJ whole genome shotgun (WGS) entry which is preliminary data.</text>
</comment>
<name>A0ABQ8JYJ2_9APHY</name>
<gene>
    <name evidence="3" type="ORF">C8Q71DRAFT_791674</name>
</gene>
<feature type="chain" id="PRO_5046496869" description="Quinol monooxygenase YgiN" evidence="2">
    <location>
        <begin position="31"/>
        <end position="265"/>
    </location>
</feature>
<evidence type="ECO:0000313" key="4">
    <source>
        <dbReference type="Proteomes" id="UP000814176"/>
    </source>
</evidence>
<dbReference type="Proteomes" id="UP000814176">
    <property type="component" value="Unassembled WGS sequence"/>
</dbReference>
<evidence type="ECO:0000313" key="3">
    <source>
        <dbReference type="EMBL" id="KAH9829092.1"/>
    </source>
</evidence>
<dbReference type="Gene3D" id="3.30.70.100">
    <property type="match status" value="1"/>
</dbReference>
<keyword evidence="2" id="KW-0732">Signal</keyword>
<organism evidence="3 4">
    <name type="scientific">Rhodofomes roseus</name>
    <dbReference type="NCBI Taxonomy" id="34475"/>
    <lineage>
        <taxon>Eukaryota</taxon>
        <taxon>Fungi</taxon>
        <taxon>Dikarya</taxon>
        <taxon>Basidiomycota</taxon>
        <taxon>Agaricomycotina</taxon>
        <taxon>Agaricomycetes</taxon>
        <taxon>Polyporales</taxon>
        <taxon>Rhodofomes</taxon>
    </lineage>
</organism>
<feature type="region of interest" description="Disordered" evidence="1">
    <location>
        <begin position="29"/>
        <end position="56"/>
    </location>
</feature>
<feature type="signal peptide" evidence="2">
    <location>
        <begin position="1"/>
        <end position="30"/>
    </location>
</feature>
<evidence type="ECO:0000256" key="2">
    <source>
        <dbReference type="SAM" id="SignalP"/>
    </source>
</evidence>
<sequence length="265" mass="29727">MSITSPRCLHPFYKLLHLRLLTCLGPSVSASSPRAYKPRHGCTDPGLPRTDRPHLPLDTEDMPNIVELVIVDLKEGVGKDDPVFTKLREGVAKGGLKRQSFGFSVEHPQRLYWTFYFENGFEPKDFKWPQEEYGDYIEQLKTIATSDFTRYYFTFPSFPHEVTAAPITETALITLKADADVAAFKAIQDALVGKLKQAPVVQEAAYAITTEAGANPIVLLFVGWPSAEAHQELVSRPESKEVMGKLHSFIEKGDVAHIPYTNKEY</sequence>
<proteinExistence type="predicted"/>
<dbReference type="RefSeq" id="XP_047772610.1">
    <property type="nucleotide sequence ID" value="XM_047925376.1"/>
</dbReference>
<accession>A0ABQ8JYJ2</accession>